<dbReference type="InterPro" id="IPR011711">
    <property type="entry name" value="GntR_C"/>
</dbReference>
<dbReference type="PANTHER" id="PTHR43537:SF49">
    <property type="entry name" value="TRANSCRIPTIONAL REGULATORY PROTEIN"/>
    <property type="match status" value="1"/>
</dbReference>
<dbReference type="GO" id="GO:0003677">
    <property type="term" value="F:DNA binding"/>
    <property type="evidence" value="ECO:0007669"/>
    <property type="project" value="UniProtKB-KW"/>
</dbReference>
<dbReference type="EMBL" id="VAFL01000016">
    <property type="protein sequence ID" value="TKW65063.1"/>
    <property type="molecule type" value="Genomic_DNA"/>
</dbReference>
<dbReference type="Proteomes" id="UP000315344">
    <property type="component" value="Unassembled WGS sequence"/>
</dbReference>
<dbReference type="InterPro" id="IPR036390">
    <property type="entry name" value="WH_DNA-bd_sf"/>
</dbReference>
<keyword evidence="3" id="KW-0804">Transcription</keyword>
<accession>A0A533I1Y6</accession>
<dbReference type="InterPro" id="IPR008920">
    <property type="entry name" value="TF_FadR/GntR_C"/>
</dbReference>
<name>A0A533I1Y6_PARDE</name>
<dbReference type="PANTHER" id="PTHR43537">
    <property type="entry name" value="TRANSCRIPTIONAL REGULATOR, GNTR FAMILY"/>
    <property type="match status" value="1"/>
</dbReference>
<comment type="caution">
    <text evidence="5">The sequence shown here is derived from an EMBL/GenBank/DDBJ whole genome shotgun (WGS) entry which is preliminary data.</text>
</comment>
<evidence type="ECO:0000256" key="2">
    <source>
        <dbReference type="ARBA" id="ARBA00023125"/>
    </source>
</evidence>
<evidence type="ECO:0000256" key="3">
    <source>
        <dbReference type="ARBA" id="ARBA00023163"/>
    </source>
</evidence>
<dbReference type="InterPro" id="IPR000524">
    <property type="entry name" value="Tscrpt_reg_HTH_GntR"/>
</dbReference>
<evidence type="ECO:0000256" key="1">
    <source>
        <dbReference type="ARBA" id="ARBA00023015"/>
    </source>
</evidence>
<sequence>MADSSSSQTMRAVLGLRGMIVDGLLSPGDRISEPMLVERFGVSRTPARAALAQLAVEGMIEARETTGYAVRGFTEADVYHGIAIRGSLEGLAARYAAEREVPGDLLDQLDQCVGDLDAVVYTSDEKIDQQEYARLNDRFHRLLRQASGSDMVVWTLERLDGLPFAAPNAFVDSLSLQHERVRRILQSSQEQHRVIAEAIRLRDPVRAQAVATEHSNGAAQYLKLLKSLKDQEIPWVTSPTKKKARRSRV</sequence>
<evidence type="ECO:0000313" key="6">
    <source>
        <dbReference type="Proteomes" id="UP000315344"/>
    </source>
</evidence>
<dbReference type="PRINTS" id="PR00035">
    <property type="entry name" value="HTHGNTR"/>
</dbReference>
<dbReference type="AlphaFoldDB" id="A0A533I1Y6"/>
<feature type="domain" description="HTH gntR-type" evidence="4">
    <location>
        <begin position="6"/>
        <end position="73"/>
    </location>
</feature>
<reference evidence="5 6" key="1">
    <citation type="journal article" date="2017" name="Nat. Commun.">
        <title>In situ click chemistry generation of cyclooxygenase-2 inhibitors.</title>
        <authorList>
            <person name="Bhardwaj A."/>
            <person name="Kaur J."/>
            <person name="Wuest M."/>
            <person name="Wuest F."/>
        </authorList>
    </citation>
    <scope>NUCLEOTIDE SEQUENCE [LARGE SCALE GENOMIC DNA]</scope>
    <source>
        <strain evidence="5">S2_012_000_R3_94</strain>
    </source>
</reference>
<dbReference type="SUPFAM" id="SSF48008">
    <property type="entry name" value="GntR ligand-binding domain-like"/>
    <property type="match status" value="1"/>
</dbReference>
<evidence type="ECO:0000313" key="5">
    <source>
        <dbReference type="EMBL" id="TKW65063.1"/>
    </source>
</evidence>
<organism evidence="5 6">
    <name type="scientific">Paracoccus denitrificans</name>
    <dbReference type="NCBI Taxonomy" id="266"/>
    <lineage>
        <taxon>Bacteria</taxon>
        <taxon>Pseudomonadati</taxon>
        <taxon>Pseudomonadota</taxon>
        <taxon>Alphaproteobacteria</taxon>
        <taxon>Rhodobacterales</taxon>
        <taxon>Paracoccaceae</taxon>
        <taxon>Paracoccus</taxon>
    </lineage>
</organism>
<dbReference type="GO" id="GO:0003700">
    <property type="term" value="F:DNA-binding transcription factor activity"/>
    <property type="evidence" value="ECO:0007669"/>
    <property type="project" value="InterPro"/>
</dbReference>
<dbReference type="CDD" id="cd07377">
    <property type="entry name" value="WHTH_GntR"/>
    <property type="match status" value="1"/>
</dbReference>
<dbReference type="InterPro" id="IPR036388">
    <property type="entry name" value="WH-like_DNA-bd_sf"/>
</dbReference>
<dbReference type="SUPFAM" id="SSF46785">
    <property type="entry name" value="Winged helix' DNA-binding domain"/>
    <property type="match status" value="1"/>
</dbReference>
<dbReference type="PROSITE" id="PS50949">
    <property type="entry name" value="HTH_GNTR"/>
    <property type="match status" value="1"/>
</dbReference>
<dbReference type="Gene3D" id="1.20.120.530">
    <property type="entry name" value="GntR ligand-binding domain-like"/>
    <property type="match status" value="1"/>
</dbReference>
<gene>
    <name evidence="5" type="ORF">DI616_16140</name>
</gene>
<dbReference type="Pfam" id="PF00392">
    <property type="entry name" value="GntR"/>
    <property type="match status" value="1"/>
</dbReference>
<dbReference type="SMART" id="SM00345">
    <property type="entry name" value="HTH_GNTR"/>
    <property type="match status" value="1"/>
</dbReference>
<dbReference type="Gene3D" id="1.10.10.10">
    <property type="entry name" value="Winged helix-like DNA-binding domain superfamily/Winged helix DNA-binding domain"/>
    <property type="match status" value="1"/>
</dbReference>
<keyword evidence="1" id="KW-0805">Transcription regulation</keyword>
<dbReference type="SMART" id="SM00895">
    <property type="entry name" value="FCD"/>
    <property type="match status" value="1"/>
</dbReference>
<dbReference type="Pfam" id="PF07729">
    <property type="entry name" value="FCD"/>
    <property type="match status" value="1"/>
</dbReference>
<proteinExistence type="predicted"/>
<evidence type="ECO:0000259" key="4">
    <source>
        <dbReference type="PROSITE" id="PS50949"/>
    </source>
</evidence>
<protein>
    <submittedName>
        <fullName evidence="5">GntR family transcriptional regulator</fullName>
    </submittedName>
</protein>
<keyword evidence="2" id="KW-0238">DNA-binding</keyword>